<comment type="caution">
    <text evidence="5">The sequence shown here is derived from an EMBL/GenBank/DDBJ whole genome shotgun (WGS) entry which is preliminary data.</text>
</comment>
<reference evidence="5" key="1">
    <citation type="submission" date="2022-05" db="EMBL/GenBank/DDBJ databases">
        <title>Expanded diversity of anoxic marine methylotrophy in a Black Sea sulfate reducing microorganism.</title>
        <authorList>
            <person name="Fischer P.Q."/>
            <person name="Stams A.J.M."/>
            <person name="Villanueva L."/>
            <person name="Sousa D.Z."/>
        </authorList>
    </citation>
    <scope>NUCLEOTIDE SEQUENCE</scope>
    <source>
        <strain evidence="5">P130</strain>
    </source>
</reference>
<dbReference type="Gene3D" id="1.10.4040.10">
    <property type="entry name" value="Penicillinase repressor domain"/>
    <property type="match status" value="1"/>
</dbReference>
<keyword evidence="2" id="KW-0805">Transcription regulation</keyword>
<accession>A0ABT8QMR0</accession>
<keyword evidence="4" id="KW-0804">Transcription</keyword>
<dbReference type="InterPro" id="IPR036388">
    <property type="entry name" value="WH-like_DNA-bd_sf"/>
</dbReference>
<dbReference type="Gene3D" id="1.10.10.10">
    <property type="entry name" value="Winged helix-like DNA-binding domain superfamily/Winged helix DNA-binding domain"/>
    <property type="match status" value="1"/>
</dbReference>
<sequence>MEQIKLFDSELRLMEIIWSKSPLSAKEISLIAAVEIGWNKNTTYTVLKKLVEKKAVQRTNPNFLCEPLITREEVQAEETRKLINKLYNGSLKTFFASFLQREKLSEEDVEELKKIIREKL</sequence>
<protein>
    <submittedName>
        <fullName evidence="5">BlaI/MecI/CopY family transcriptional regulator</fullName>
    </submittedName>
</protein>
<evidence type="ECO:0000256" key="4">
    <source>
        <dbReference type="ARBA" id="ARBA00023163"/>
    </source>
</evidence>
<organism evidence="5 6">
    <name type="scientific">Desulfosporosinus nitroreducens</name>
    <dbReference type="NCBI Taxonomy" id="2018668"/>
    <lineage>
        <taxon>Bacteria</taxon>
        <taxon>Bacillati</taxon>
        <taxon>Bacillota</taxon>
        <taxon>Clostridia</taxon>
        <taxon>Eubacteriales</taxon>
        <taxon>Desulfitobacteriaceae</taxon>
        <taxon>Desulfosporosinus</taxon>
    </lineage>
</organism>
<proteinExistence type="inferred from homology"/>
<dbReference type="Proteomes" id="UP001176021">
    <property type="component" value="Unassembled WGS sequence"/>
</dbReference>
<dbReference type="EMBL" id="JAMJEV010000005">
    <property type="protein sequence ID" value="MDO0822622.1"/>
    <property type="molecule type" value="Genomic_DNA"/>
</dbReference>
<evidence type="ECO:0000313" key="5">
    <source>
        <dbReference type="EMBL" id="MDO0822622.1"/>
    </source>
</evidence>
<dbReference type="InterPro" id="IPR036390">
    <property type="entry name" value="WH_DNA-bd_sf"/>
</dbReference>
<dbReference type="InterPro" id="IPR005650">
    <property type="entry name" value="BlaI_family"/>
</dbReference>
<evidence type="ECO:0000256" key="3">
    <source>
        <dbReference type="ARBA" id="ARBA00023125"/>
    </source>
</evidence>
<name>A0ABT8QMR0_9FIRM</name>
<evidence type="ECO:0000256" key="1">
    <source>
        <dbReference type="ARBA" id="ARBA00011046"/>
    </source>
</evidence>
<dbReference type="SUPFAM" id="SSF46785">
    <property type="entry name" value="Winged helix' DNA-binding domain"/>
    <property type="match status" value="1"/>
</dbReference>
<comment type="similarity">
    <text evidence="1">Belongs to the BlaI transcriptional regulatory family.</text>
</comment>
<evidence type="ECO:0000313" key="6">
    <source>
        <dbReference type="Proteomes" id="UP001176021"/>
    </source>
</evidence>
<evidence type="ECO:0000256" key="2">
    <source>
        <dbReference type="ARBA" id="ARBA00023015"/>
    </source>
</evidence>
<dbReference type="RefSeq" id="WP_252472326.1">
    <property type="nucleotide sequence ID" value="NZ_JAMHFY010000027.1"/>
</dbReference>
<keyword evidence="3" id="KW-0238">DNA-binding</keyword>
<dbReference type="PIRSF" id="PIRSF019455">
    <property type="entry name" value="CopR_AtkY"/>
    <property type="match status" value="1"/>
</dbReference>
<gene>
    <name evidence="5" type="ORF">M8H41_07120</name>
</gene>
<keyword evidence="6" id="KW-1185">Reference proteome</keyword>
<dbReference type="Pfam" id="PF03965">
    <property type="entry name" value="Penicillinase_R"/>
    <property type="match status" value="1"/>
</dbReference>